<protein>
    <submittedName>
        <fullName evidence="2">Stage III sporulation protein SpoIIIAB</fullName>
    </submittedName>
</protein>
<evidence type="ECO:0000256" key="1">
    <source>
        <dbReference type="SAM" id="Coils"/>
    </source>
</evidence>
<evidence type="ECO:0000313" key="2">
    <source>
        <dbReference type="EMBL" id="MFC5651568.1"/>
    </source>
</evidence>
<dbReference type="NCBIfam" id="TIGR02833">
    <property type="entry name" value="spore_III_AB"/>
    <property type="match status" value="1"/>
</dbReference>
<keyword evidence="1" id="KW-0175">Coiled coil</keyword>
<dbReference type="EMBL" id="JBHSOW010000080">
    <property type="protein sequence ID" value="MFC5651568.1"/>
    <property type="molecule type" value="Genomic_DNA"/>
</dbReference>
<proteinExistence type="predicted"/>
<dbReference type="PIRSF" id="PIRSF021435">
    <property type="entry name" value="SpoIIIAB"/>
    <property type="match status" value="1"/>
</dbReference>
<dbReference type="Pfam" id="PF09548">
    <property type="entry name" value="Spore_III_AB"/>
    <property type="match status" value="1"/>
</dbReference>
<comment type="caution">
    <text evidence="2">The sequence shown here is derived from an EMBL/GenBank/DDBJ whole genome shotgun (WGS) entry which is preliminary data.</text>
</comment>
<organism evidence="2 3">
    <name type="scientific">Paenibacillus solisilvae</name>
    <dbReference type="NCBI Taxonomy" id="2486751"/>
    <lineage>
        <taxon>Bacteria</taxon>
        <taxon>Bacillati</taxon>
        <taxon>Bacillota</taxon>
        <taxon>Bacilli</taxon>
        <taxon>Bacillales</taxon>
        <taxon>Paenibacillaceae</taxon>
        <taxon>Paenibacillus</taxon>
    </lineage>
</organism>
<dbReference type="RefSeq" id="WP_379190205.1">
    <property type="nucleotide sequence ID" value="NZ_JBHSOW010000080.1"/>
</dbReference>
<gene>
    <name evidence="2" type="primary">spoIIIAB</name>
    <name evidence="2" type="ORF">ACFPYJ_21105</name>
</gene>
<sequence>MVKLIGAALILFAGTMIGFMQASRFAARPRQIRQLGYALQRLETEIGFGFTPLPEAIARCAAHLAEPAASILRGVNEKLGEGNELTFRECWESAITSSWPGTAMKAAEQSALIRLGATLGISDRDDQMKHLRLAMQQLKAEEDAARDDQARYEKMWKSLGVLIAALVVILIV</sequence>
<name>A0ABW0W092_9BACL</name>
<dbReference type="InterPro" id="IPR014198">
    <property type="entry name" value="Spore_III_AB"/>
</dbReference>
<accession>A0ABW0W092</accession>
<feature type="coiled-coil region" evidence="1">
    <location>
        <begin position="121"/>
        <end position="155"/>
    </location>
</feature>
<evidence type="ECO:0000313" key="3">
    <source>
        <dbReference type="Proteomes" id="UP001596047"/>
    </source>
</evidence>
<dbReference type="Proteomes" id="UP001596047">
    <property type="component" value="Unassembled WGS sequence"/>
</dbReference>
<reference evidence="3" key="1">
    <citation type="journal article" date="2019" name="Int. J. Syst. Evol. Microbiol.">
        <title>The Global Catalogue of Microorganisms (GCM) 10K type strain sequencing project: providing services to taxonomists for standard genome sequencing and annotation.</title>
        <authorList>
            <consortium name="The Broad Institute Genomics Platform"/>
            <consortium name="The Broad Institute Genome Sequencing Center for Infectious Disease"/>
            <person name="Wu L."/>
            <person name="Ma J."/>
        </authorList>
    </citation>
    <scope>NUCLEOTIDE SEQUENCE [LARGE SCALE GENOMIC DNA]</scope>
    <source>
        <strain evidence="3">CGMCC 1.3240</strain>
    </source>
</reference>
<keyword evidence="3" id="KW-1185">Reference proteome</keyword>